<gene>
    <name evidence="1" type="ORF">Rhe02_27460</name>
</gene>
<dbReference type="Gene3D" id="3.40.50.300">
    <property type="entry name" value="P-loop containing nucleotide triphosphate hydrolases"/>
    <property type="match status" value="1"/>
</dbReference>
<name>A0A8J3Q679_9ACTN</name>
<dbReference type="AlphaFoldDB" id="A0A8J3Q679"/>
<comment type="caution">
    <text evidence="1">The sequence shown here is derived from an EMBL/GenBank/DDBJ whole genome shotgun (WGS) entry which is preliminary data.</text>
</comment>
<dbReference type="SUPFAM" id="SSF52540">
    <property type="entry name" value="P-loop containing nucleoside triphosphate hydrolases"/>
    <property type="match status" value="1"/>
</dbReference>
<protein>
    <recommendedName>
        <fullName evidence="3">Kinase</fullName>
    </recommendedName>
</protein>
<sequence length="168" mass="19089">MTAHLIVLRGNSGSGKSTVAVALRERLGANAALVQQDFVRRTVLREDGGGDNRATAGLLAQMARYCLDSGYHVVLEGILDRGRYSEMLEPLWRSRLWDTHLYYFQIGFAETARRHATRPESAHFDVAKMRSWYREDDRVTFAQEAVIPESSTMEESVARIMRDLQSPR</sequence>
<dbReference type="InterPro" id="IPR027417">
    <property type="entry name" value="P-loop_NTPase"/>
</dbReference>
<organism evidence="1 2">
    <name type="scientific">Rhizocola hellebori</name>
    <dbReference type="NCBI Taxonomy" id="1392758"/>
    <lineage>
        <taxon>Bacteria</taxon>
        <taxon>Bacillati</taxon>
        <taxon>Actinomycetota</taxon>
        <taxon>Actinomycetes</taxon>
        <taxon>Micromonosporales</taxon>
        <taxon>Micromonosporaceae</taxon>
        <taxon>Rhizocola</taxon>
    </lineage>
</organism>
<proteinExistence type="predicted"/>
<accession>A0A8J3Q679</accession>
<dbReference type="EMBL" id="BONY01000014">
    <property type="protein sequence ID" value="GIH04679.1"/>
    <property type="molecule type" value="Genomic_DNA"/>
</dbReference>
<dbReference type="Pfam" id="PF13671">
    <property type="entry name" value="AAA_33"/>
    <property type="match status" value="1"/>
</dbReference>
<keyword evidence="2" id="KW-1185">Reference proteome</keyword>
<evidence type="ECO:0000313" key="1">
    <source>
        <dbReference type="EMBL" id="GIH04679.1"/>
    </source>
</evidence>
<reference evidence="1" key="1">
    <citation type="submission" date="2021-01" db="EMBL/GenBank/DDBJ databases">
        <title>Whole genome shotgun sequence of Rhizocola hellebori NBRC 109834.</title>
        <authorList>
            <person name="Komaki H."/>
            <person name="Tamura T."/>
        </authorList>
    </citation>
    <scope>NUCLEOTIDE SEQUENCE</scope>
    <source>
        <strain evidence="1">NBRC 109834</strain>
    </source>
</reference>
<evidence type="ECO:0008006" key="3">
    <source>
        <dbReference type="Google" id="ProtNLM"/>
    </source>
</evidence>
<evidence type="ECO:0000313" key="2">
    <source>
        <dbReference type="Proteomes" id="UP000612899"/>
    </source>
</evidence>
<dbReference type="Proteomes" id="UP000612899">
    <property type="component" value="Unassembled WGS sequence"/>
</dbReference>